<dbReference type="Proteomes" id="UP000000719">
    <property type="component" value="Chromosome"/>
</dbReference>
<feature type="transmembrane region" description="Helical" evidence="1">
    <location>
        <begin position="153"/>
        <end position="170"/>
    </location>
</feature>
<dbReference type="KEGG" id="hor:Hore_10030"/>
<protein>
    <submittedName>
        <fullName evidence="2">Putative proton-coupled thiamine transporter YuaJ</fullName>
    </submittedName>
</protein>
<keyword evidence="3" id="KW-1185">Reference proteome</keyword>
<dbReference type="GO" id="GO:0015234">
    <property type="term" value="F:thiamine transmembrane transporter activity"/>
    <property type="evidence" value="ECO:0007669"/>
    <property type="project" value="InterPro"/>
</dbReference>
<feature type="transmembrane region" description="Helical" evidence="1">
    <location>
        <begin position="40"/>
        <end position="65"/>
    </location>
</feature>
<evidence type="ECO:0000256" key="1">
    <source>
        <dbReference type="SAM" id="Phobius"/>
    </source>
</evidence>
<dbReference type="Gene3D" id="1.10.1760.20">
    <property type="match status" value="1"/>
</dbReference>
<evidence type="ECO:0000313" key="3">
    <source>
        <dbReference type="Proteomes" id="UP000000719"/>
    </source>
</evidence>
<dbReference type="Pfam" id="PF09515">
    <property type="entry name" value="Thia_YuaJ"/>
    <property type="match status" value="1"/>
</dbReference>
<accession>B8CWU0</accession>
<feature type="transmembrane region" description="Helical" evidence="1">
    <location>
        <begin position="110"/>
        <end position="133"/>
    </location>
</feature>
<dbReference type="eggNOG" id="COG3859">
    <property type="taxonomic scope" value="Bacteria"/>
</dbReference>
<dbReference type="InterPro" id="IPR012651">
    <property type="entry name" value="Thia_Transptr_ThiT"/>
</dbReference>
<reference evidence="2 3" key="1">
    <citation type="journal article" date="2009" name="PLoS ONE">
        <title>Genome analysis of the anaerobic thermohalophilic bacterium Halothermothrix orenii.</title>
        <authorList>
            <person name="Mavromatis K."/>
            <person name="Ivanova N."/>
            <person name="Anderson I."/>
            <person name="Lykidis A."/>
            <person name="Hooper S.D."/>
            <person name="Sun H."/>
            <person name="Kunin V."/>
            <person name="Lapidus A."/>
            <person name="Hugenholtz P."/>
            <person name="Patel B."/>
            <person name="Kyrpides N.C."/>
        </authorList>
    </citation>
    <scope>NUCLEOTIDE SEQUENCE [LARGE SCALE GENOMIC DNA]</scope>
    <source>
        <strain evidence="3">H 168 / OCM 544 / DSM 9562</strain>
    </source>
</reference>
<keyword evidence="1" id="KW-1133">Transmembrane helix</keyword>
<dbReference type="STRING" id="373903.Hore_10030"/>
<dbReference type="OrthoDB" id="9795813at2"/>
<name>B8CWU0_HALOH</name>
<dbReference type="GO" id="GO:0005886">
    <property type="term" value="C:plasma membrane"/>
    <property type="evidence" value="ECO:0007669"/>
    <property type="project" value="InterPro"/>
</dbReference>
<dbReference type="HOGENOM" id="CLU_090959_0_0_9"/>
<dbReference type="EMBL" id="CP001098">
    <property type="protein sequence ID" value="ACL69759.1"/>
    <property type="molecule type" value="Genomic_DNA"/>
</dbReference>
<gene>
    <name evidence="2" type="ordered locus">Hore_10030</name>
</gene>
<keyword evidence="1" id="KW-0472">Membrane</keyword>
<sequence>MRENRTRLIVEAGMAVALSAVFNLIPLWRMPQGGSISLEMLPVLIIAFRWGGTPGLITGFVYGLVQLAIDPHIYYPLQVILDYPLAYMLVGIAGYIPVKNTGSKIPFIRIIGASLLGGLLRLFCHVLSGVLFFSQYAPEGQNVWVYSTVYNGTYLIPALLLSMVLIIPLYRKLILYNNENI</sequence>
<dbReference type="NCBIfam" id="TIGR02357">
    <property type="entry name" value="ECF_ThiT_YuaJ"/>
    <property type="match status" value="1"/>
</dbReference>
<evidence type="ECO:0000313" key="2">
    <source>
        <dbReference type="EMBL" id="ACL69759.1"/>
    </source>
</evidence>
<keyword evidence="1" id="KW-0812">Transmembrane</keyword>
<dbReference type="AlphaFoldDB" id="B8CWU0"/>
<feature type="transmembrane region" description="Helical" evidence="1">
    <location>
        <begin position="77"/>
        <end position="98"/>
    </location>
</feature>
<organism evidence="2 3">
    <name type="scientific">Halothermothrix orenii (strain H 168 / OCM 544 / DSM 9562)</name>
    <dbReference type="NCBI Taxonomy" id="373903"/>
    <lineage>
        <taxon>Bacteria</taxon>
        <taxon>Bacillati</taxon>
        <taxon>Bacillota</taxon>
        <taxon>Clostridia</taxon>
        <taxon>Halanaerobiales</taxon>
        <taxon>Halothermotrichaceae</taxon>
        <taxon>Halothermothrix</taxon>
    </lineage>
</organism>
<proteinExistence type="predicted"/>
<dbReference type="RefSeq" id="WP_012635944.1">
    <property type="nucleotide sequence ID" value="NC_011899.1"/>
</dbReference>